<accession>F4X1I7</accession>
<dbReference type="InParanoid" id="F4X1I7"/>
<dbReference type="AlphaFoldDB" id="F4X1I7"/>
<dbReference type="EMBL" id="GL888529">
    <property type="protein sequence ID" value="EGI59715.1"/>
    <property type="molecule type" value="Genomic_DNA"/>
</dbReference>
<name>F4X1I7_ACREC</name>
<reference evidence="1" key="1">
    <citation type="submission" date="2011-02" db="EMBL/GenBank/DDBJ databases">
        <title>The genome of the leaf-cutting ant Acromyrmex echinatior suggests key adaptations to social evolution and fungus farming.</title>
        <authorList>
            <person name="Nygaard S."/>
            <person name="Zhang G."/>
        </authorList>
    </citation>
    <scope>NUCLEOTIDE SEQUENCE</scope>
</reference>
<proteinExistence type="predicted"/>
<protein>
    <submittedName>
        <fullName evidence="1">Uncharacterized protein</fullName>
    </submittedName>
</protein>
<sequence length="111" mass="12666">MSSEFTGKHHSDSLLYIGWHARKQTGCTHGSPLNRGYTLRLDDAGREEEEEEEEVTERFPVRAIPHFRSPQLISSIPASCYACHYAESRRVDAEGTRRARLHSDDVRIPLS</sequence>
<evidence type="ECO:0000313" key="2">
    <source>
        <dbReference type="Proteomes" id="UP000007755"/>
    </source>
</evidence>
<dbReference type="Proteomes" id="UP000007755">
    <property type="component" value="Unassembled WGS sequence"/>
</dbReference>
<evidence type="ECO:0000313" key="1">
    <source>
        <dbReference type="EMBL" id="EGI59715.1"/>
    </source>
</evidence>
<keyword evidence="2" id="KW-1185">Reference proteome</keyword>
<gene>
    <name evidence="1" type="ORF">G5I_12117</name>
</gene>
<organism evidence="2">
    <name type="scientific">Acromyrmex echinatior</name>
    <name type="common">Panamanian leafcutter ant</name>
    <name type="synonym">Acromyrmex octospinosus echinatior</name>
    <dbReference type="NCBI Taxonomy" id="103372"/>
    <lineage>
        <taxon>Eukaryota</taxon>
        <taxon>Metazoa</taxon>
        <taxon>Ecdysozoa</taxon>
        <taxon>Arthropoda</taxon>
        <taxon>Hexapoda</taxon>
        <taxon>Insecta</taxon>
        <taxon>Pterygota</taxon>
        <taxon>Neoptera</taxon>
        <taxon>Endopterygota</taxon>
        <taxon>Hymenoptera</taxon>
        <taxon>Apocrita</taxon>
        <taxon>Aculeata</taxon>
        <taxon>Formicoidea</taxon>
        <taxon>Formicidae</taxon>
        <taxon>Myrmicinae</taxon>
        <taxon>Acromyrmex</taxon>
    </lineage>
</organism>